<dbReference type="GO" id="GO:0016020">
    <property type="term" value="C:membrane"/>
    <property type="evidence" value="ECO:0007669"/>
    <property type="project" value="UniProtKB-SubCell"/>
</dbReference>
<proteinExistence type="predicted"/>
<dbReference type="PANTHER" id="PTHR31310:SF7">
    <property type="entry name" value="PA-PHOSPHATASE RELATED-FAMILY PROTEIN DDB_G0268928"/>
    <property type="match status" value="1"/>
</dbReference>
<evidence type="ECO:0000256" key="1">
    <source>
        <dbReference type="ARBA" id="ARBA00004141"/>
    </source>
</evidence>
<dbReference type="CDD" id="cd03386">
    <property type="entry name" value="PAP2_Aur1_like"/>
    <property type="match status" value="1"/>
</dbReference>
<dbReference type="AlphaFoldDB" id="A0A3P2A5P3"/>
<evidence type="ECO:0000259" key="6">
    <source>
        <dbReference type="Pfam" id="PF14378"/>
    </source>
</evidence>
<keyword evidence="2 5" id="KW-0812">Transmembrane</keyword>
<comment type="subcellular location">
    <subcellularLocation>
        <location evidence="1">Membrane</location>
        <topology evidence="1">Multi-pass membrane protein</topology>
    </subcellularLocation>
</comment>
<feature type="transmembrane region" description="Helical" evidence="5">
    <location>
        <begin position="270"/>
        <end position="288"/>
    </location>
</feature>
<evidence type="ECO:0000313" key="8">
    <source>
        <dbReference type="Proteomes" id="UP000279562"/>
    </source>
</evidence>
<feature type="transmembrane region" description="Helical" evidence="5">
    <location>
        <begin position="220"/>
        <end position="240"/>
    </location>
</feature>
<dbReference type="PANTHER" id="PTHR31310">
    <property type="match status" value="1"/>
</dbReference>
<evidence type="ECO:0000313" key="7">
    <source>
        <dbReference type="EMBL" id="RRD90295.1"/>
    </source>
</evidence>
<sequence>MGNKCLSSMRESVPAVVGTMLFLILTALCIGLRPEHLLMAVVFLALFFAGKASRKLVVALLPFFIFGISYDWMRVYPNYMVSPIDIKGLYEAEKSLFGLSFGGVTLIPCEYFALNHCPMADFLAGIFYLCWVPVPIAFGLWLYLKGYRSVYLRFALVFLLVNLIGFAGYYIHPAAPPWYAMNYGFDPVLDTPGNVAGLRRFDELLGWAVFDSIYGRNANVFAAVPSLHAAYMVVTLVYAIINRCRKWLIALFSVIMAGIWWTAVYSGHHYLIDVLLGILCAMLGILFFEKGVMKWEVFRRFFERYARYIGR</sequence>
<evidence type="ECO:0000256" key="5">
    <source>
        <dbReference type="SAM" id="Phobius"/>
    </source>
</evidence>
<feature type="transmembrane region" description="Helical" evidence="5">
    <location>
        <begin position="122"/>
        <end position="144"/>
    </location>
</feature>
<evidence type="ECO:0000256" key="4">
    <source>
        <dbReference type="ARBA" id="ARBA00023136"/>
    </source>
</evidence>
<reference evidence="7 8" key="1">
    <citation type="submission" date="2018-11" db="EMBL/GenBank/DDBJ databases">
        <title>Genomes From Bacteria Associated with the Canine Oral Cavity: a Test Case for Automated Genome-Based Taxonomic Assignment.</title>
        <authorList>
            <person name="Coil D.A."/>
            <person name="Jospin G."/>
            <person name="Darling A.E."/>
            <person name="Wallis C."/>
            <person name="Davis I.J."/>
            <person name="Harris S."/>
            <person name="Eisen J.A."/>
            <person name="Holcombe L.J."/>
            <person name="O'Flynn C."/>
        </authorList>
    </citation>
    <scope>NUCLEOTIDE SEQUENCE [LARGE SCALE GENOMIC DNA]</scope>
    <source>
        <strain evidence="7 8">OH1047_COT-310</strain>
    </source>
</reference>
<comment type="caution">
    <text evidence="7">The sequence shown here is derived from an EMBL/GenBank/DDBJ whole genome shotgun (WGS) entry which is preliminary data.</text>
</comment>
<keyword evidence="8" id="KW-1185">Reference proteome</keyword>
<gene>
    <name evidence="7" type="ORF">EII33_08590</name>
</gene>
<dbReference type="Gene3D" id="1.20.144.10">
    <property type="entry name" value="Phosphatidic acid phosphatase type 2/haloperoxidase"/>
    <property type="match status" value="1"/>
</dbReference>
<dbReference type="InterPro" id="IPR026841">
    <property type="entry name" value="Aur1/Ipt1"/>
</dbReference>
<name>A0A3P2A5P3_9BACE</name>
<feature type="domain" description="Inositolphosphotransferase Aur1/Ipt1" evidence="6">
    <location>
        <begin position="114"/>
        <end position="286"/>
    </location>
</feature>
<feature type="transmembrane region" description="Helical" evidence="5">
    <location>
        <begin position="247"/>
        <end position="264"/>
    </location>
</feature>
<keyword evidence="4 5" id="KW-0472">Membrane</keyword>
<organism evidence="7 8">
    <name type="scientific">Prevotella heparinolytica</name>
    <dbReference type="NCBI Taxonomy" id="28113"/>
    <lineage>
        <taxon>Bacteria</taxon>
        <taxon>Pseudomonadati</taxon>
        <taxon>Bacteroidota</taxon>
        <taxon>Bacteroidia</taxon>
        <taxon>Bacteroidales</taxon>
        <taxon>Bacteroidaceae</taxon>
        <taxon>Bacteroides</taxon>
    </lineage>
</organism>
<evidence type="ECO:0000256" key="3">
    <source>
        <dbReference type="ARBA" id="ARBA00022989"/>
    </source>
</evidence>
<feature type="transmembrane region" description="Helical" evidence="5">
    <location>
        <begin position="151"/>
        <end position="171"/>
    </location>
</feature>
<accession>A0A3P2A5P3</accession>
<feature type="transmembrane region" description="Helical" evidence="5">
    <location>
        <begin position="56"/>
        <end position="73"/>
    </location>
</feature>
<keyword evidence="3 5" id="KW-1133">Transmembrane helix</keyword>
<dbReference type="EMBL" id="RQYF01000037">
    <property type="protein sequence ID" value="RRD90295.1"/>
    <property type="molecule type" value="Genomic_DNA"/>
</dbReference>
<feature type="transmembrane region" description="Helical" evidence="5">
    <location>
        <begin position="20"/>
        <end position="49"/>
    </location>
</feature>
<dbReference type="Proteomes" id="UP000279562">
    <property type="component" value="Unassembled WGS sequence"/>
</dbReference>
<dbReference type="Pfam" id="PF14378">
    <property type="entry name" value="PAP2_3"/>
    <property type="match status" value="1"/>
</dbReference>
<protein>
    <submittedName>
        <fullName evidence="7">Inositol phosphorylceramide synthase</fullName>
    </submittedName>
</protein>
<evidence type="ECO:0000256" key="2">
    <source>
        <dbReference type="ARBA" id="ARBA00022692"/>
    </source>
</evidence>
<dbReference type="InterPro" id="IPR052185">
    <property type="entry name" value="IPC_Synthase-Related"/>
</dbReference>